<dbReference type="VEuPathDB" id="FungiDB:An10g00740"/>
<accession>A0AAJ6QLQ5</accession>
<dbReference type="PROSITE" id="PS50994">
    <property type="entry name" value="INTEGRASE"/>
    <property type="match status" value="1"/>
</dbReference>
<feature type="region of interest" description="Disordered" evidence="2">
    <location>
        <begin position="795"/>
        <end position="825"/>
    </location>
</feature>
<dbReference type="InterPro" id="IPR010730">
    <property type="entry name" value="HET"/>
</dbReference>
<dbReference type="InterPro" id="IPR012337">
    <property type="entry name" value="RNaseH-like_sf"/>
</dbReference>
<protein>
    <recommendedName>
        <fullName evidence="3">Integrase catalytic domain-containing protein</fullName>
    </recommendedName>
</protein>
<proteinExistence type="predicted"/>
<dbReference type="Pfam" id="PF25597">
    <property type="entry name" value="SH3_retrovirus"/>
    <property type="match status" value="1"/>
</dbReference>
<reference evidence="4" key="2">
    <citation type="submission" date="2025-08" db="UniProtKB">
        <authorList>
            <consortium name="RefSeq"/>
        </authorList>
    </citation>
    <scope>IDENTIFICATION</scope>
</reference>
<dbReference type="CDD" id="cd09272">
    <property type="entry name" value="RNase_HI_RT_Ty1"/>
    <property type="match status" value="1"/>
</dbReference>
<dbReference type="PANTHER" id="PTHR33112">
    <property type="entry name" value="DOMAIN PROTEIN, PUTATIVE-RELATED"/>
    <property type="match status" value="1"/>
</dbReference>
<feature type="domain" description="Integrase catalytic" evidence="3">
    <location>
        <begin position="554"/>
        <end position="720"/>
    </location>
</feature>
<reference evidence="4" key="1">
    <citation type="submission" date="2025-02" db="EMBL/GenBank/DDBJ databases">
        <authorList>
            <consortium name="NCBI Genome Project"/>
        </authorList>
    </citation>
    <scope>NUCLEOTIDE SEQUENCE</scope>
</reference>
<dbReference type="GO" id="GO:0003723">
    <property type="term" value="F:RNA binding"/>
    <property type="evidence" value="ECO:0007669"/>
    <property type="project" value="UniProtKB-KW"/>
</dbReference>
<keyword evidence="1" id="KW-0694">RNA-binding</keyword>
<evidence type="ECO:0000259" key="3">
    <source>
        <dbReference type="PROSITE" id="PS50994"/>
    </source>
</evidence>
<dbReference type="InterPro" id="IPR043502">
    <property type="entry name" value="DNA/RNA_pol_sf"/>
</dbReference>
<dbReference type="SUPFAM" id="SSF56672">
    <property type="entry name" value="DNA/RNA polymerases"/>
    <property type="match status" value="1"/>
</dbReference>
<evidence type="ECO:0000256" key="1">
    <source>
        <dbReference type="ARBA" id="ARBA00022884"/>
    </source>
</evidence>
<dbReference type="KEGG" id="ang:An10g00740"/>
<evidence type="ECO:0000313" key="4">
    <source>
        <dbReference type="RefSeq" id="XP_003188805.2"/>
    </source>
</evidence>
<feature type="compositionally biased region" description="Basic and acidic residues" evidence="2">
    <location>
        <begin position="795"/>
        <end position="815"/>
    </location>
</feature>
<dbReference type="Pfam" id="PF07727">
    <property type="entry name" value="RVT_2"/>
    <property type="match status" value="1"/>
</dbReference>
<feature type="region of interest" description="Disordered" evidence="2">
    <location>
        <begin position="244"/>
        <end position="278"/>
    </location>
</feature>
<dbReference type="PANTHER" id="PTHR33112:SF16">
    <property type="entry name" value="HETEROKARYON INCOMPATIBILITY DOMAIN-CONTAINING PROTEIN"/>
    <property type="match status" value="1"/>
</dbReference>
<dbReference type="Gene3D" id="3.30.420.10">
    <property type="entry name" value="Ribonuclease H-like superfamily/Ribonuclease H"/>
    <property type="match status" value="1"/>
</dbReference>
<dbReference type="SUPFAM" id="SSF53098">
    <property type="entry name" value="Ribonuclease H-like"/>
    <property type="match status" value="1"/>
</dbReference>
<dbReference type="InterPro" id="IPR036397">
    <property type="entry name" value="RNaseH_sf"/>
</dbReference>
<feature type="region of interest" description="Disordered" evidence="2">
    <location>
        <begin position="896"/>
        <end position="922"/>
    </location>
</feature>
<dbReference type="GO" id="GO:0005634">
    <property type="term" value="C:nucleus"/>
    <property type="evidence" value="ECO:0007669"/>
    <property type="project" value="UniProtKB-ARBA"/>
</dbReference>
<organism evidence="4">
    <name type="scientific">Aspergillus niger</name>
    <dbReference type="NCBI Taxonomy" id="5061"/>
    <lineage>
        <taxon>Eukaryota</taxon>
        <taxon>Fungi</taxon>
        <taxon>Dikarya</taxon>
        <taxon>Ascomycota</taxon>
        <taxon>Pezizomycotina</taxon>
        <taxon>Eurotiomycetes</taxon>
        <taxon>Eurotiomycetidae</taxon>
        <taxon>Eurotiales</taxon>
        <taxon>Aspergillaceae</taxon>
        <taxon>Aspergillus</taxon>
        <taxon>Aspergillus subgen. Circumdati</taxon>
    </lineage>
</organism>
<name>A0AAJ6QLQ5_ASPNG</name>
<dbReference type="Pfam" id="PF06985">
    <property type="entry name" value="HET"/>
    <property type="match status" value="1"/>
</dbReference>
<dbReference type="RefSeq" id="XP_003188805.2">
    <property type="nucleotide sequence ID" value="XM_003188757.2"/>
</dbReference>
<dbReference type="InterPro" id="IPR057670">
    <property type="entry name" value="SH3_retrovirus"/>
</dbReference>
<dbReference type="GeneID" id="10098289"/>
<gene>
    <name evidence="4" type="ORF">An10g00740</name>
</gene>
<feature type="compositionally biased region" description="Low complexity" evidence="2">
    <location>
        <begin position="244"/>
        <end position="260"/>
    </location>
</feature>
<dbReference type="InterPro" id="IPR013103">
    <property type="entry name" value="RVT_2"/>
</dbReference>
<sequence>MSQPGRYHSLQHVSNTEAVAIQPKTQADRLPVKLPEGVQPVSERLKGREDYSTWRFEICQILKNVGLQDMIDKGLSHPSTNHTNYWLWHHLSINIQSWLASQLSDPLKRALMTSPDAHDYADDAYEVIKSLVLGHGHTLCQTTYFDLIHKRRSDYSTVEQYVEAFKHAYNFAKELKVGISPYCGLLHLLKELESDLPTWVSTVECNLPDNAADTLQEKEFLVYCRTAIEQGNKQMQRYSFAAPAKNTGSTTKSGSTATTSEWKKSTFPPKGTTPEEHARKMRNLKPEMTKGRCAFCKTLGHGATTCWRLNPDLRPEDYRPRIEGIWWFKGSKPSEASNAAVGEIGSDDENPYILNFSGLAVANATNTSLRWIYDTGSSQHLTPDCASLSGLHQLKPHEYYQYGTSNGGIGVAKSAGYLTLTLAANGQNTVLKIKAYHQPDLPYGLLSSNRLRTDLGIYATTKDLTLRRDRDDKIVGHLQASKNVLFVRTKDPDLALAAVDPLLLHRRYGHAGFRRIATTAKDHQIELEHRDTLECEACSLGKATRLVSRDPIPKTNDPTQLWHADIQKVTPIGHGGFNYFLLMVNNATRLVRTAMLKHKDDASDELIRMNMEHKNMVGRYVATWHLDGGREFNRFRKWANHAERGIQIKISPPRTPEANGLAERYGGLLNRMSRVMILDAGLPAHLWPYAVRLSAQILNRLVPYHSAVRKTPVFLYRSHYNLPNPNASLDFLRVFGCRAYQHIPQEDRVASQKMGPRAKVGYFVGFDGDNGHVYYVWDPISDKIKRSRDVKFNEDRTYKDDKEDPGGVPTREPDPKGPTPAGPGAALKLDNAFLHQTTNISDNTRALIEQPDPEEDVIRGRIHTISASAEPPPTRSIENATEYEASSTKYAAQDYRLPDPTEPEEQPILRRSARTTKGKSSTWPDYQQLATVDRVTLPHLKQHEVVVPNTYSEAMKSPLAPYWKDAMDTQIDKIQNMGTYEIVNRPPTARAIPGKWVYDLKVNTDGFVTQFRARWVVCGNRQIPGIDYDESFAPVASEAALKLFMTNVAIKDLEWEQCDIVSAYLHAQIQGKRVFMKQPTGYHEGPPDQVCLLKMALYGLRQAAHLWHQTFDETLKRIGFEPLREDPCVYKKGDIWLIIYVDDSAIAGPRKEDLAEVKQHLNKAFGLKEMGEPKVLLGCNVQRDYQAGTISLSQPTYVEECLNAANLGSCTPSAIPMTVAYKKSDRSNMTTENVNLAEYQSLVGRLNWLTTKTRPDIRHATFRLQRRMNTPTTADAKALKIVYRYLKRSIPYGITLATDHTKGIEVFVDAAHADHEDGKSTEGYVIFYAGGPISWSSRKQSLVAPSSTVAEYCAFDSAAKEALYIKKLVEAFDLKASVDGRIPLYTDAANSLRILNHGGYTRSTRWLDNRYLFVADLITKNAITIQHIPGTTNPADGLTKPLDNESFKAFRHLLGMTPISSPNLHPGNTDSEESSVFNDFSIDLKRRFNRLYRAAILEMSSPVLCDWCQTTVFDKHLLAVIGRDRDSMYMDQSPFSVMIDPVAYFGNRNALAGFQRSFRRNNELLLQNAARWCIFCMLLRNLRGGLRDDFEFTITVNDPWKWSTVTVAAHDDEITNRTGYFRVYKTVSPNKVALSGSTFNNARVAEQNVDICPANNDLLQHDSSLPRQLVRDCGALRALIDDCTANHSNCKPREGLGSPSLLLELSGTSVSPAVRLIKTSEIKVVPIRYVCLSYCWGGIQPNMTTTSRLDSYLAGIDTTEISETILDAIRVSLAMGYQYLWVDALCIVQDCEPDKIVELGKMASIYSGAILTICVMSAKSATEGFLRQAYPNYSDDKSIRTWHADIRDDISQLVTGSLEIRSDFSNDDIFDSPILKRGWTFQEALLSPRLVVFSAHGQKPALRCSTHTVQSDGGRITTHPKTLVNLGELEQVVERAKSEHRYSREYFIQSAKAEEWVKVVEQYSRRSLTYQEDKMPALMGIVSEWESLFMPGKYWAGIWSKTLAKDLIWKCHRNYFPRSACESYVAPSWSWASRAHPVYYESLGDMLFFEGEDSFEVVSCEVIPIHKDLPNGAIKSAQLTVKCIAELVDIEGPESEDVSCIASRGEVEVYFDDSPRPQDVRKAWLLYINDEEPYNLPHGIGIAVVEVDTTNADGTKLYKRVVSRSWIKSIAWGNVSLGSSRLGPKVALPGPNAASRCISTSTLSGSSMVNQSSAHRENTPAAGYPMELLGDCPGDPGITHAEHCCFIMVAEQHINPEDQNGRVLIKYKQETLAHCQMVNRDRDPWNIKLLPIQIFHTYEVENHILGYGARHYPEKANYCPPIPGYLI</sequence>
<evidence type="ECO:0000256" key="2">
    <source>
        <dbReference type="SAM" id="MobiDB-lite"/>
    </source>
</evidence>
<dbReference type="InterPro" id="IPR001584">
    <property type="entry name" value="Integrase_cat-core"/>
</dbReference>